<evidence type="ECO:0000259" key="2">
    <source>
        <dbReference type="Pfam" id="PF13473"/>
    </source>
</evidence>
<dbReference type="Pfam" id="PF13473">
    <property type="entry name" value="Cupredoxin_1"/>
    <property type="match status" value="1"/>
</dbReference>
<evidence type="ECO:0000256" key="1">
    <source>
        <dbReference type="SAM" id="SignalP"/>
    </source>
</evidence>
<organism evidence="3 4">
    <name type="scientific">Candidatus Methylocalor cossyra</name>
    <dbReference type="NCBI Taxonomy" id="3108543"/>
    <lineage>
        <taxon>Bacteria</taxon>
        <taxon>Pseudomonadati</taxon>
        <taxon>Pseudomonadota</taxon>
        <taxon>Gammaproteobacteria</taxon>
        <taxon>Methylococcales</taxon>
        <taxon>Methylococcaceae</taxon>
        <taxon>Candidatus Methylocalor</taxon>
    </lineage>
</organism>
<keyword evidence="3" id="KW-0614">Plasmid</keyword>
<feature type="chain" id="PRO_5045784337" evidence="1">
    <location>
        <begin position="32"/>
        <end position="116"/>
    </location>
</feature>
<keyword evidence="4" id="KW-1185">Reference proteome</keyword>
<dbReference type="InterPro" id="IPR052721">
    <property type="entry name" value="ET_Amicyanin"/>
</dbReference>
<dbReference type="Gene3D" id="2.60.40.420">
    <property type="entry name" value="Cupredoxins - blue copper proteins"/>
    <property type="match status" value="1"/>
</dbReference>
<dbReference type="InterPro" id="IPR008972">
    <property type="entry name" value="Cupredoxin"/>
</dbReference>
<dbReference type="InterPro" id="IPR035668">
    <property type="entry name" value="Amicyanin"/>
</dbReference>
<dbReference type="SUPFAM" id="SSF49503">
    <property type="entry name" value="Cupredoxins"/>
    <property type="match status" value="1"/>
</dbReference>
<accession>A0ABM9NMV5</accession>
<reference evidence="3 4" key="1">
    <citation type="submission" date="2024-04" db="EMBL/GenBank/DDBJ databases">
        <authorList>
            <person name="Cremers G."/>
        </authorList>
    </citation>
    <scope>NUCLEOTIDE SEQUENCE [LARGE SCALE GENOMIC DNA]</scope>
    <source>
        <strain evidence="3">MeCH1-AG</strain>
        <plasmid evidence="3 4">2</plasmid>
    </source>
</reference>
<proteinExistence type="predicted"/>
<feature type="domain" description="EfeO-type cupredoxin-like" evidence="2">
    <location>
        <begin position="17"/>
        <end position="115"/>
    </location>
</feature>
<sequence length="116" mass="12716">MTSRRNRSLLTFVGAAILWYFAAITPSTATAGSPDPARITVEGFMFNPMALTVKAGSTVIWTNMDDDPHTVISDTGLFRSGAMDTNDSFSFKFDKPGTYRFICSIHPRMVGTIVVQ</sequence>
<protein>
    <submittedName>
        <fullName evidence="3">Cupredoxin_1 domain-containing protein</fullName>
    </submittedName>
</protein>
<gene>
    <name evidence="3" type="ORF">MECH1_V1_P0021</name>
</gene>
<dbReference type="Proteomes" id="UP001497493">
    <property type="component" value="Plasmid 2"/>
</dbReference>
<dbReference type="RefSeq" id="WP_348760024.1">
    <property type="nucleotide sequence ID" value="NZ_OZ026885.1"/>
</dbReference>
<evidence type="ECO:0000313" key="3">
    <source>
        <dbReference type="EMBL" id="CAL1241953.1"/>
    </source>
</evidence>
<keyword evidence="1" id="KW-0732">Signal</keyword>
<name>A0ABM9NMV5_9GAMM</name>
<geneLocation type="plasmid" evidence="3 4">
    <name>2</name>
</geneLocation>
<dbReference type="CDD" id="cd13921">
    <property type="entry name" value="Amicyanin"/>
    <property type="match status" value="1"/>
</dbReference>
<dbReference type="EMBL" id="OZ026885">
    <property type="protein sequence ID" value="CAL1241953.1"/>
    <property type="molecule type" value="Genomic_DNA"/>
</dbReference>
<evidence type="ECO:0000313" key="4">
    <source>
        <dbReference type="Proteomes" id="UP001497493"/>
    </source>
</evidence>
<dbReference type="PANTHER" id="PTHR36507:SF1">
    <property type="entry name" value="BLL1555 PROTEIN"/>
    <property type="match status" value="1"/>
</dbReference>
<feature type="signal peptide" evidence="1">
    <location>
        <begin position="1"/>
        <end position="31"/>
    </location>
</feature>
<dbReference type="InterPro" id="IPR028096">
    <property type="entry name" value="EfeO_Cupredoxin"/>
</dbReference>
<dbReference type="PANTHER" id="PTHR36507">
    <property type="entry name" value="BLL1555 PROTEIN"/>
    <property type="match status" value="1"/>
</dbReference>